<organism evidence="2 3">
    <name type="scientific">Candidatus Nomurabacteria bacterium GW2011_GWA2_40_9</name>
    <dbReference type="NCBI Taxonomy" id="1618734"/>
    <lineage>
        <taxon>Bacteria</taxon>
        <taxon>Candidatus Nomuraibacteriota</taxon>
    </lineage>
</organism>
<reference evidence="2 3" key="1">
    <citation type="journal article" date="2015" name="Nature">
        <title>rRNA introns, odd ribosomes, and small enigmatic genomes across a large radiation of phyla.</title>
        <authorList>
            <person name="Brown C.T."/>
            <person name="Hug L.A."/>
            <person name="Thomas B.C."/>
            <person name="Sharon I."/>
            <person name="Castelle C.J."/>
            <person name="Singh A."/>
            <person name="Wilkins M.J."/>
            <person name="Williams K.H."/>
            <person name="Banfield J.F."/>
        </authorList>
    </citation>
    <scope>NUCLEOTIDE SEQUENCE [LARGE SCALE GENOMIC DNA]</scope>
</reference>
<dbReference type="AlphaFoldDB" id="A0A0G0WVJ8"/>
<evidence type="ECO:0008006" key="4">
    <source>
        <dbReference type="Google" id="ProtNLM"/>
    </source>
</evidence>
<comment type="caution">
    <text evidence="2">The sequence shown here is derived from an EMBL/GenBank/DDBJ whole genome shotgun (WGS) entry which is preliminary data.</text>
</comment>
<dbReference type="InterPro" id="IPR035451">
    <property type="entry name" value="Ada-like_dom_sf"/>
</dbReference>
<sequence length="150" mass="16447">MEKIKQSIESKLNSQAGKDIMVVFIVVLVGLSSFGLGRLSKEDINKGLKVEYTDQQANTINTLDSLNTLDSFENQNLNSQNISQVNTENTQKVPAIPNSVGKSFFASSRGQKYYSIGCSAGKTIKQENKVYFSTKTDAEKAGYELSSSCK</sequence>
<name>A0A0G0WVJ8_9BACT</name>
<evidence type="ECO:0000256" key="1">
    <source>
        <dbReference type="SAM" id="Phobius"/>
    </source>
</evidence>
<proteinExistence type="predicted"/>
<dbReference type="Gene3D" id="3.40.10.10">
    <property type="entry name" value="DNA Methylphosphotriester Repair Domain"/>
    <property type="match status" value="1"/>
</dbReference>
<protein>
    <recommendedName>
        <fullName evidence="4">Ada DNA repair metal-binding domain-containing protein</fullName>
    </recommendedName>
</protein>
<keyword evidence="1" id="KW-0812">Transmembrane</keyword>
<feature type="transmembrane region" description="Helical" evidence="1">
    <location>
        <begin position="20"/>
        <end position="39"/>
    </location>
</feature>
<keyword evidence="1" id="KW-0472">Membrane</keyword>
<dbReference type="SUPFAM" id="SSF57884">
    <property type="entry name" value="Ada DNA repair protein, N-terminal domain (N-Ada 10)"/>
    <property type="match status" value="1"/>
</dbReference>
<dbReference type="Proteomes" id="UP000034749">
    <property type="component" value="Unassembled WGS sequence"/>
</dbReference>
<gene>
    <name evidence="2" type="ORF">UU24_C0008G0010</name>
</gene>
<evidence type="ECO:0000313" key="3">
    <source>
        <dbReference type="Proteomes" id="UP000034749"/>
    </source>
</evidence>
<keyword evidence="1" id="KW-1133">Transmembrane helix</keyword>
<accession>A0A0G0WVJ8</accession>
<evidence type="ECO:0000313" key="2">
    <source>
        <dbReference type="EMBL" id="KKR79447.1"/>
    </source>
</evidence>
<dbReference type="EMBL" id="LBZW01000008">
    <property type="protein sequence ID" value="KKR79447.1"/>
    <property type="molecule type" value="Genomic_DNA"/>
</dbReference>